<comment type="similarity">
    <text evidence="1">Belongs to the thioesterase PaaI family.</text>
</comment>
<dbReference type="Gene3D" id="3.10.129.10">
    <property type="entry name" value="Hotdog Thioesterase"/>
    <property type="match status" value="1"/>
</dbReference>
<keyword evidence="2" id="KW-0378">Hydrolase</keyword>
<dbReference type="RefSeq" id="WP_013457815.1">
    <property type="nucleotide sequence ID" value="NC_014761.1"/>
</dbReference>
<evidence type="ECO:0000259" key="3">
    <source>
        <dbReference type="Pfam" id="PF03061"/>
    </source>
</evidence>
<proteinExistence type="inferred from homology"/>
<evidence type="ECO:0000256" key="1">
    <source>
        <dbReference type="ARBA" id="ARBA00008324"/>
    </source>
</evidence>
<keyword evidence="5" id="KW-1185">Reference proteome</keyword>
<dbReference type="STRING" id="670487.Ocepr_1188"/>
<protein>
    <submittedName>
        <fullName evidence="4">Thioesterase superfamily protein</fullName>
    </submittedName>
</protein>
<evidence type="ECO:0000313" key="4">
    <source>
        <dbReference type="EMBL" id="ADR36645.1"/>
    </source>
</evidence>
<accession>E4U8G5</accession>
<dbReference type="AlphaFoldDB" id="E4U8G5"/>
<sequence length="141" mass="15129">MTALDPELLQRPGLDRTLGVEYLEVGPERVRAALTVDERHLQPFGYLHGGVNVALAESVASVGATVAAPEGQVAFGLEINMNHLRPVRPGGRIVATAEPLHRGRSTQVWAIEIRDGRDRRVAVGRCTLALRPAALDNGPAD</sequence>
<dbReference type="InterPro" id="IPR029069">
    <property type="entry name" value="HotDog_dom_sf"/>
</dbReference>
<dbReference type="PANTHER" id="PTHR43240:SF5">
    <property type="entry name" value="1,4-DIHYDROXY-2-NAPHTHOYL-COA THIOESTERASE 1"/>
    <property type="match status" value="1"/>
</dbReference>
<evidence type="ECO:0000256" key="2">
    <source>
        <dbReference type="ARBA" id="ARBA00022801"/>
    </source>
</evidence>
<organism evidence="4 5">
    <name type="scientific">Oceanithermus profundus (strain DSM 14977 / NBRC 100410 / VKM B-2274 / 506)</name>
    <dbReference type="NCBI Taxonomy" id="670487"/>
    <lineage>
        <taxon>Bacteria</taxon>
        <taxon>Thermotogati</taxon>
        <taxon>Deinococcota</taxon>
        <taxon>Deinococci</taxon>
        <taxon>Thermales</taxon>
        <taxon>Thermaceae</taxon>
        <taxon>Oceanithermus</taxon>
    </lineage>
</organism>
<dbReference type="GO" id="GO:0061522">
    <property type="term" value="F:1,4-dihydroxy-2-naphthoyl-CoA thioesterase activity"/>
    <property type="evidence" value="ECO:0007669"/>
    <property type="project" value="TreeGrafter"/>
</dbReference>
<dbReference type="InterPro" id="IPR003736">
    <property type="entry name" value="PAAI_dom"/>
</dbReference>
<dbReference type="eggNOG" id="COG2050">
    <property type="taxonomic scope" value="Bacteria"/>
</dbReference>
<reference evidence="5" key="1">
    <citation type="submission" date="2010-11" db="EMBL/GenBank/DDBJ databases">
        <title>The complete sequence of chromosome of Oceanithermus profundus DSM 14977.</title>
        <authorList>
            <consortium name="US DOE Joint Genome Institute (JGI-PGF)"/>
            <person name="Lucas S."/>
            <person name="Copeland A."/>
            <person name="Lapidus A."/>
            <person name="Bruce D."/>
            <person name="Goodwin L."/>
            <person name="Pitluck S."/>
            <person name="Kyrpides N."/>
            <person name="Mavromatis K."/>
            <person name="Pagani I."/>
            <person name="Ivanova N."/>
            <person name="Zhang X."/>
            <person name="Brettin T."/>
            <person name="Detter J.C."/>
            <person name="Tapia R."/>
            <person name="Han C."/>
            <person name="Land M."/>
            <person name="Hauser L."/>
            <person name="Markowitz V."/>
            <person name="Cheng J.-F."/>
            <person name="Hugenholtz P."/>
            <person name="Woyke T."/>
            <person name="Wu D."/>
            <person name="Tindall B."/>
            <person name="Faehnrich R."/>
            <person name="Brambilla E."/>
            <person name="Klenk H.-P."/>
            <person name="Eisen J.A."/>
        </authorList>
    </citation>
    <scope>NUCLEOTIDE SEQUENCE [LARGE SCALE GENOMIC DNA]</scope>
    <source>
        <strain evidence="5">DSM 14977 / NBRC 100410 / VKM B-2274 / 506</strain>
    </source>
</reference>
<dbReference type="CDD" id="cd03443">
    <property type="entry name" value="PaaI_thioesterase"/>
    <property type="match status" value="1"/>
</dbReference>
<dbReference type="Pfam" id="PF03061">
    <property type="entry name" value="4HBT"/>
    <property type="match status" value="1"/>
</dbReference>
<dbReference type="GO" id="GO:0005829">
    <property type="term" value="C:cytosol"/>
    <property type="evidence" value="ECO:0007669"/>
    <property type="project" value="TreeGrafter"/>
</dbReference>
<dbReference type="HOGENOM" id="CLU_089876_13_1_0"/>
<dbReference type="PANTHER" id="PTHR43240">
    <property type="entry name" value="1,4-DIHYDROXY-2-NAPHTHOYL-COA THIOESTERASE 1"/>
    <property type="match status" value="1"/>
</dbReference>
<evidence type="ECO:0000313" key="5">
    <source>
        <dbReference type="Proteomes" id="UP000008722"/>
    </source>
</evidence>
<dbReference type="KEGG" id="opr:Ocepr_1188"/>
<reference evidence="4 5" key="2">
    <citation type="journal article" date="2011" name="Stand. Genomic Sci.">
        <title>Complete genome sequence of Oceanithermus profundus type strain (506).</title>
        <authorList>
            <person name="Pati A."/>
            <person name="Zhang X."/>
            <person name="Lapidus A."/>
            <person name="Nolan M."/>
            <person name="Lucas S."/>
            <person name="Del Rio T.G."/>
            <person name="Tice H."/>
            <person name="Cheng J.F."/>
            <person name="Tapia R."/>
            <person name="Han C."/>
            <person name="Goodwin L."/>
            <person name="Pitluck S."/>
            <person name="Liolios K."/>
            <person name="Pagani I."/>
            <person name="Ivanova N."/>
            <person name="Mavromatis K."/>
            <person name="Chen A."/>
            <person name="Palaniappan K."/>
            <person name="Hauser L."/>
            <person name="Jeffries C.D."/>
            <person name="Brambilla E.M."/>
            <person name="Rohl A."/>
            <person name="Mwirichia R."/>
            <person name="Rohde M."/>
            <person name="Tindall B.J."/>
            <person name="Sikorski J."/>
            <person name="Wirth R."/>
            <person name="Goker M."/>
            <person name="Woyke T."/>
            <person name="Detter J.C."/>
            <person name="Bristow J."/>
            <person name="Eisen J.A."/>
            <person name="Markowitz V."/>
            <person name="Hugenholtz P."/>
            <person name="Kyrpides N.C."/>
            <person name="Klenk H.P."/>
            <person name="Land M."/>
        </authorList>
    </citation>
    <scope>NUCLEOTIDE SEQUENCE [LARGE SCALE GENOMIC DNA]</scope>
    <source>
        <strain evidence="5">DSM 14977 / NBRC 100410 / VKM B-2274 / 506</strain>
    </source>
</reference>
<dbReference type="EMBL" id="CP002361">
    <property type="protein sequence ID" value="ADR36645.1"/>
    <property type="molecule type" value="Genomic_DNA"/>
</dbReference>
<name>E4U8G5_OCEP5</name>
<dbReference type="NCBIfam" id="TIGR00369">
    <property type="entry name" value="unchar_dom_1"/>
    <property type="match status" value="1"/>
</dbReference>
<feature type="domain" description="Thioesterase" evidence="3">
    <location>
        <begin position="44"/>
        <end position="121"/>
    </location>
</feature>
<dbReference type="Proteomes" id="UP000008722">
    <property type="component" value="Chromosome"/>
</dbReference>
<dbReference type="InterPro" id="IPR006683">
    <property type="entry name" value="Thioestr_dom"/>
</dbReference>
<dbReference type="SUPFAM" id="SSF54637">
    <property type="entry name" value="Thioesterase/thiol ester dehydrase-isomerase"/>
    <property type="match status" value="1"/>
</dbReference>
<gene>
    <name evidence="4" type="ordered locus">Ocepr_1188</name>
</gene>
<dbReference type="OrthoDB" id="9798208at2"/>